<feature type="transmembrane region" description="Helical" evidence="1">
    <location>
        <begin position="64"/>
        <end position="82"/>
    </location>
</feature>
<feature type="transmembrane region" description="Helical" evidence="1">
    <location>
        <begin position="89"/>
        <end position="110"/>
    </location>
</feature>
<comment type="caution">
    <text evidence="3">The sequence shown here is derived from an EMBL/GenBank/DDBJ whole genome shotgun (WGS) entry which is preliminary data.</text>
</comment>
<evidence type="ECO:0000313" key="3">
    <source>
        <dbReference type="EMBL" id="OGG04915.1"/>
    </source>
</evidence>
<dbReference type="Proteomes" id="UP000178448">
    <property type="component" value="Unassembled WGS sequence"/>
</dbReference>
<keyword evidence="1" id="KW-0472">Membrane</keyword>
<evidence type="ECO:0000313" key="4">
    <source>
        <dbReference type="Proteomes" id="UP000178448"/>
    </source>
</evidence>
<organism evidence="3 4">
    <name type="scientific">Candidatus Gottesmanbacteria bacterium RBG_16_52_11</name>
    <dbReference type="NCBI Taxonomy" id="1798374"/>
    <lineage>
        <taxon>Bacteria</taxon>
        <taxon>Candidatus Gottesmaniibacteriota</taxon>
    </lineage>
</organism>
<name>A0A1F5YXQ1_9BACT</name>
<accession>A0A1F5YXQ1</accession>
<feature type="transmembrane region" description="Helical" evidence="1">
    <location>
        <begin position="34"/>
        <end position="52"/>
    </location>
</feature>
<feature type="domain" description="LiaF transmembrane" evidence="2">
    <location>
        <begin position="36"/>
        <end position="110"/>
    </location>
</feature>
<reference evidence="3 4" key="1">
    <citation type="journal article" date="2016" name="Nat. Commun.">
        <title>Thousands of microbial genomes shed light on interconnected biogeochemical processes in an aquifer system.</title>
        <authorList>
            <person name="Anantharaman K."/>
            <person name="Brown C.T."/>
            <person name="Hug L.A."/>
            <person name="Sharon I."/>
            <person name="Castelle C.J."/>
            <person name="Probst A.J."/>
            <person name="Thomas B.C."/>
            <person name="Singh A."/>
            <person name="Wilkins M.J."/>
            <person name="Karaoz U."/>
            <person name="Brodie E.L."/>
            <person name="Williams K.H."/>
            <person name="Hubbard S.S."/>
            <person name="Banfield J.F."/>
        </authorList>
    </citation>
    <scope>NUCLEOTIDE SEQUENCE [LARGE SCALE GENOMIC DNA]</scope>
</reference>
<evidence type="ECO:0000256" key="1">
    <source>
        <dbReference type="SAM" id="Phobius"/>
    </source>
</evidence>
<keyword evidence="1" id="KW-1133">Transmembrane helix</keyword>
<sequence>MKHPQPDTGSVRDPEVVVMGENVSRMKHSHDAGSSIWGILLIFSGAVFLYNSTGVLPWEIWNDILSFWPLLLVLGGLHALLGNSPLSRLILLVVSVFVFGTVFILTAGRWNPALVKGLPREMLQFTGVVESMLKKP</sequence>
<protein>
    <recommendedName>
        <fullName evidence="2">LiaF transmembrane domain-containing protein</fullName>
    </recommendedName>
</protein>
<keyword evidence="1" id="KW-0812">Transmembrane</keyword>
<evidence type="ECO:0000259" key="2">
    <source>
        <dbReference type="Pfam" id="PF22570"/>
    </source>
</evidence>
<dbReference type="STRING" id="1798374.A2Z33_06475"/>
<dbReference type="AlphaFoldDB" id="A0A1F5YXQ1"/>
<gene>
    <name evidence="3" type="ORF">A2Z33_06475</name>
</gene>
<dbReference type="EMBL" id="MFJD01000001">
    <property type="protein sequence ID" value="OGG04915.1"/>
    <property type="molecule type" value="Genomic_DNA"/>
</dbReference>
<dbReference type="InterPro" id="IPR054331">
    <property type="entry name" value="LiaF_TM"/>
</dbReference>
<proteinExistence type="predicted"/>
<dbReference type="Pfam" id="PF22570">
    <property type="entry name" value="LiaF-TM"/>
    <property type="match status" value="1"/>
</dbReference>